<gene>
    <name evidence="2" type="ORF">GMBLW1_36210</name>
</gene>
<evidence type="ECO:0000256" key="1">
    <source>
        <dbReference type="SAM" id="MobiDB-lite"/>
    </source>
</evidence>
<dbReference type="KEGG" id="tim:GMBLW1_36210"/>
<organism evidence="2">
    <name type="scientific">Tuwongella immobilis</name>
    <dbReference type="NCBI Taxonomy" id="692036"/>
    <lineage>
        <taxon>Bacteria</taxon>
        <taxon>Pseudomonadati</taxon>
        <taxon>Planctomycetota</taxon>
        <taxon>Planctomycetia</taxon>
        <taxon>Gemmatales</taxon>
        <taxon>Gemmataceae</taxon>
        <taxon>Tuwongella</taxon>
    </lineage>
</organism>
<dbReference type="RefSeq" id="WP_162660657.1">
    <property type="nucleotide sequence ID" value="NZ_LR593887.1"/>
</dbReference>
<evidence type="ECO:0008006" key="4">
    <source>
        <dbReference type="Google" id="ProtNLM"/>
    </source>
</evidence>
<feature type="region of interest" description="Disordered" evidence="1">
    <location>
        <begin position="108"/>
        <end position="132"/>
    </location>
</feature>
<protein>
    <recommendedName>
        <fullName evidence="4">Helix-turn-helix domain-containing protein</fullName>
    </recommendedName>
</protein>
<evidence type="ECO:0000313" key="2">
    <source>
        <dbReference type="EMBL" id="VIP05572.1"/>
    </source>
</evidence>
<dbReference type="InParanoid" id="A0A6C2YXP2"/>
<reference evidence="2" key="1">
    <citation type="submission" date="2019-04" db="EMBL/GenBank/DDBJ databases">
        <authorList>
            <consortium name="Science for Life Laboratories"/>
        </authorList>
    </citation>
    <scope>NUCLEOTIDE SEQUENCE</scope>
    <source>
        <strain evidence="2">MBLW1</strain>
    </source>
</reference>
<dbReference type="EMBL" id="LR593887">
    <property type="protein sequence ID" value="VTS08499.1"/>
    <property type="molecule type" value="Genomic_DNA"/>
</dbReference>
<dbReference type="EMBL" id="LR586016">
    <property type="protein sequence ID" value="VIP05572.1"/>
    <property type="molecule type" value="Genomic_DNA"/>
</dbReference>
<keyword evidence="3" id="KW-1185">Reference proteome</keyword>
<evidence type="ECO:0000313" key="3">
    <source>
        <dbReference type="Proteomes" id="UP000464378"/>
    </source>
</evidence>
<dbReference type="AlphaFoldDB" id="A0A6C2YXP2"/>
<accession>A0A6C2YXP2</accession>
<sequence>MTNLLKARQVAEYLCVPYREFLAMVEAGQGPVCILLPSGRRRWRLADVDAWVACHAVSVPAAAAAVATPVPVPPEPAPVPSLNCCSGTTVPETLHNLDCLSRDNQGFRGGQAAQDAGTSAAGENIQEENQSASTDAVGALADQLSEQSLEILQALPEDRTWLKTPSVARRVSPDISPRSGRFRSKIKQLSEKGLIESSNNGLRLTAVGFAVRVRFESEPP</sequence>
<proteinExistence type="predicted"/>
<dbReference type="Proteomes" id="UP000464378">
    <property type="component" value="Chromosome"/>
</dbReference>
<name>A0A6C2YXP2_9BACT</name>